<keyword evidence="4" id="KW-1185">Reference proteome</keyword>
<keyword evidence="2" id="KW-0732">Signal</keyword>
<evidence type="ECO:0000256" key="2">
    <source>
        <dbReference type="SAM" id="SignalP"/>
    </source>
</evidence>
<dbReference type="InterPro" id="IPR058248">
    <property type="entry name" value="Lxx211020-like"/>
</dbReference>
<comment type="caution">
    <text evidence="3">The sequence shown here is derived from an EMBL/GenBank/DDBJ whole genome shotgun (WGS) entry which is preliminary data.</text>
</comment>
<protein>
    <submittedName>
        <fullName evidence="3">Copper chaperone PCu(A)C</fullName>
    </submittedName>
</protein>
<dbReference type="Gene3D" id="2.60.40.1890">
    <property type="entry name" value="PCu(A)C copper chaperone"/>
    <property type="match status" value="1"/>
</dbReference>
<feature type="chain" id="PRO_5046862645" evidence="2">
    <location>
        <begin position="21"/>
        <end position="165"/>
    </location>
</feature>
<accession>A0ABT5YIN3</accession>
<organism evidence="3 4">
    <name type="scientific">Aquibaculum arenosum</name>
    <dbReference type="NCBI Taxonomy" id="3032591"/>
    <lineage>
        <taxon>Bacteria</taxon>
        <taxon>Pseudomonadati</taxon>
        <taxon>Pseudomonadota</taxon>
        <taxon>Alphaproteobacteria</taxon>
        <taxon>Rhodospirillales</taxon>
        <taxon>Rhodovibrionaceae</taxon>
        <taxon>Aquibaculum</taxon>
    </lineage>
</organism>
<proteinExistence type="predicted"/>
<name>A0ABT5YIN3_9PROT</name>
<dbReference type="SUPFAM" id="SSF110087">
    <property type="entry name" value="DR1885-like metal-binding protein"/>
    <property type="match status" value="1"/>
</dbReference>
<feature type="region of interest" description="Disordered" evidence="1">
    <location>
        <begin position="142"/>
        <end position="165"/>
    </location>
</feature>
<dbReference type="PANTHER" id="PTHR36302:SF1">
    <property type="entry name" value="COPPER CHAPERONE PCU(A)C"/>
    <property type="match status" value="1"/>
</dbReference>
<dbReference type="PANTHER" id="PTHR36302">
    <property type="entry name" value="BLR7088 PROTEIN"/>
    <property type="match status" value="1"/>
</dbReference>
<gene>
    <name evidence="3" type="ORF">P2G67_02270</name>
</gene>
<evidence type="ECO:0000313" key="4">
    <source>
        <dbReference type="Proteomes" id="UP001215503"/>
    </source>
</evidence>
<reference evidence="3 4" key="1">
    <citation type="submission" date="2023-03" db="EMBL/GenBank/DDBJ databases">
        <title>Fodinicurvata sp. CAU 1616 isolated from sea sendiment.</title>
        <authorList>
            <person name="Kim W."/>
        </authorList>
    </citation>
    <scope>NUCLEOTIDE SEQUENCE [LARGE SCALE GENOMIC DNA]</scope>
    <source>
        <strain evidence="3 4">CAU 1616</strain>
    </source>
</reference>
<dbReference type="InterPro" id="IPR007410">
    <property type="entry name" value="LpqE-like"/>
</dbReference>
<evidence type="ECO:0000256" key="1">
    <source>
        <dbReference type="SAM" id="MobiDB-lite"/>
    </source>
</evidence>
<feature type="signal peptide" evidence="2">
    <location>
        <begin position="1"/>
        <end position="20"/>
    </location>
</feature>
<dbReference type="RefSeq" id="WP_275819600.1">
    <property type="nucleotide sequence ID" value="NZ_JARHUD010000001.1"/>
</dbReference>
<dbReference type="EMBL" id="JARHUD010000001">
    <property type="protein sequence ID" value="MDF2094798.1"/>
    <property type="molecule type" value="Genomic_DNA"/>
</dbReference>
<evidence type="ECO:0000313" key="3">
    <source>
        <dbReference type="EMBL" id="MDF2094798.1"/>
    </source>
</evidence>
<feature type="compositionally biased region" description="Gly residues" evidence="1">
    <location>
        <begin position="145"/>
        <end position="156"/>
    </location>
</feature>
<dbReference type="Proteomes" id="UP001215503">
    <property type="component" value="Unassembled WGS sequence"/>
</dbReference>
<dbReference type="Pfam" id="PF04314">
    <property type="entry name" value="PCuAC"/>
    <property type="match status" value="1"/>
</dbReference>
<sequence>MRVLVAAVTLGVLWAGAAAAQEVRVDDPWARASIGMVPNSAAYMTIHNRGSEPERLVAVSASVGVRAELHDHVMDGEVARMQQVGAIEIPAGGSASLAPGGLHIMLMGLAEPLAAGDSIDLTLSFERAGNLEVEAEVRPLREGNEGAGHQGHGAGHGQDPVQDQE</sequence>
<dbReference type="InterPro" id="IPR036182">
    <property type="entry name" value="PCuAC_sf"/>
</dbReference>